<keyword evidence="7 13" id="KW-0378">Hydrolase</keyword>
<keyword evidence="3 13" id="KW-0540">Nuclease</keyword>
<dbReference type="PANTHER" id="PTHR30194:SF3">
    <property type="entry name" value="CROSSOVER JUNCTION ENDODEOXYRIBONUCLEASE RUVC"/>
    <property type="match status" value="1"/>
</dbReference>
<evidence type="ECO:0000256" key="14">
    <source>
        <dbReference type="NCBIfam" id="TIGR00228"/>
    </source>
</evidence>
<dbReference type="GO" id="GO:0048476">
    <property type="term" value="C:Holliday junction resolvase complex"/>
    <property type="evidence" value="ECO:0007669"/>
    <property type="project" value="UniProtKB-UniRule"/>
</dbReference>
<evidence type="ECO:0000256" key="8">
    <source>
        <dbReference type="ARBA" id="ARBA00022842"/>
    </source>
</evidence>
<feature type="binding site" evidence="13">
    <location>
        <position position="142"/>
    </location>
    <ligand>
        <name>Mg(2+)</name>
        <dbReference type="ChEBI" id="CHEBI:18420"/>
        <label>1</label>
    </ligand>
</feature>
<dbReference type="GO" id="GO:0006310">
    <property type="term" value="P:DNA recombination"/>
    <property type="evidence" value="ECO:0007669"/>
    <property type="project" value="UniProtKB-UniRule"/>
</dbReference>
<evidence type="ECO:0000256" key="12">
    <source>
        <dbReference type="ARBA" id="ARBA00029354"/>
    </source>
</evidence>
<dbReference type="HAMAP" id="MF_00034">
    <property type="entry name" value="RuvC"/>
    <property type="match status" value="1"/>
</dbReference>
<organism evidence="15 16">
    <name type="scientific">Candidatus Thalassospirochaeta sargassi</name>
    <dbReference type="NCBI Taxonomy" id="3119039"/>
    <lineage>
        <taxon>Bacteria</taxon>
        <taxon>Pseudomonadati</taxon>
        <taxon>Spirochaetota</taxon>
        <taxon>Spirochaetia</taxon>
        <taxon>Spirochaetales</taxon>
        <taxon>Spirochaetaceae</taxon>
        <taxon>Candidatus Thalassospirochaeta</taxon>
    </lineage>
</organism>
<evidence type="ECO:0000313" key="15">
    <source>
        <dbReference type="EMBL" id="MDC7225973.1"/>
    </source>
</evidence>
<comment type="subunit">
    <text evidence="13">Homodimer which binds Holliday junction (HJ) DNA. The HJ becomes 2-fold symmetrical on binding to RuvC with unstacked arms; it has a different conformation from HJ DNA in complex with RuvA. In the full resolvosome a probable DNA-RuvA(4)-RuvB(12)-RuvC(2) complex forms which resolves the HJ.</text>
</comment>
<evidence type="ECO:0000256" key="7">
    <source>
        <dbReference type="ARBA" id="ARBA00022801"/>
    </source>
</evidence>
<evidence type="ECO:0000256" key="3">
    <source>
        <dbReference type="ARBA" id="ARBA00022722"/>
    </source>
</evidence>
<name>A0AAJ1IB07_9SPIO</name>
<feature type="binding site" evidence="13">
    <location>
        <position position="69"/>
    </location>
    <ligand>
        <name>Mg(2+)</name>
        <dbReference type="ChEBI" id="CHEBI:18420"/>
        <label>2</label>
    </ligand>
</feature>
<comment type="function">
    <text evidence="13">The RuvA-RuvB-RuvC complex processes Holliday junction (HJ) DNA during genetic recombination and DNA repair. Endonuclease that resolves HJ intermediates. Cleaves cruciform DNA by making single-stranded nicks across the HJ at symmetrical positions within the homologous arms, yielding a 5'-phosphate and a 3'-hydroxyl group; requires a central core of homology in the junction. The consensus cleavage sequence is 5'-(A/T)TT(C/G)-3'. Cleavage occurs on the 3'-side of the TT dinucleotide at the point of strand exchange. HJ branch migration catalyzed by RuvA-RuvB allows RuvC to scan DNA until it finds its consensus sequence, where it cleaves and resolves the cruciform DNA.</text>
</comment>
<dbReference type="GO" id="GO:0005737">
    <property type="term" value="C:cytoplasm"/>
    <property type="evidence" value="ECO:0007669"/>
    <property type="project" value="UniProtKB-SubCell"/>
</dbReference>
<comment type="cofactor">
    <cofactor evidence="13">
        <name>Mg(2+)</name>
        <dbReference type="ChEBI" id="CHEBI:18420"/>
    </cofactor>
    <text evidence="13">Binds 2 Mg(2+) ion per subunit.</text>
</comment>
<proteinExistence type="inferred from homology"/>
<keyword evidence="4 13" id="KW-0479">Metal-binding</keyword>
<evidence type="ECO:0000256" key="5">
    <source>
        <dbReference type="ARBA" id="ARBA00022759"/>
    </source>
</evidence>
<dbReference type="CDD" id="cd16962">
    <property type="entry name" value="RuvC"/>
    <property type="match status" value="1"/>
</dbReference>
<comment type="similarity">
    <text evidence="1 13">Belongs to the RuvC family.</text>
</comment>
<evidence type="ECO:0000256" key="4">
    <source>
        <dbReference type="ARBA" id="ARBA00022723"/>
    </source>
</evidence>
<protein>
    <recommendedName>
        <fullName evidence="13 14">Crossover junction endodeoxyribonuclease RuvC</fullName>
        <ecNumber evidence="13 14">3.1.21.10</ecNumber>
    </recommendedName>
    <alternativeName>
        <fullName evidence="13">Holliday junction nuclease RuvC</fullName>
    </alternativeName>
    <alternativeName>
        <fullName evidence="13">Holliday junction resolvase RuvC</fullName>
    </alternativeName>
</protein>
<comment type="catalytic activity">
    <reaction evidence="12 13">
        <text>Endonucleolytic cleavage at a junction such as a reciprocal single-stranded crossover between two homologous DNA duplexes (Holliday junction).</text>
        <dbReference type="EC" id="3.1.21.10"/>
    </reaction>
</comment>
<dbReference type="AlphaFoldDB" id="A0AAJ1IB07"/>
<keyword evidence="2 13" id="KW-0963">Cytoplasm</keyword>
<dbReference type="NCBIfam" id="TIGR00228">
    <property type="entry name" value="ruvC"/>
    <property type="match status" value="1"/>
</dbReference>
<dbReference type="InterPro" id="IPR012337">
    <property type="entry name" value="RNaseH-like_sf"/>
</dbReference>
<dbReference type="PRINTS" id="PR00696">
    <property type="entry name" value="RSOLVASERUVC"/>
</dbReference>
<feature type="active site" evidence="13">
    <location>
        <position position="69"/>
    </location>
</feature>
<dbReference type="InterPro" id="IPR002176">
    <property type="entry name" value="X-over_junc_endoDNase_RuvC"/>
</dbReference>
<accession>A0AAJ1IB07</accession>
<evidence type="ECO:0000256" key="9">
    <source>
        <dbReference type="ARBA" id="ARBA00023125"/>
    </source>
</evidence>
<feature type="active site" evidence="13">
    <location>
        <position position="142"/>
    </location>
</feature>
<dbReference type="GO" id="GO:0000287">
    <property type="term" value="F:magnesium ion binding"/>
    <property type="evidence" value="ECO:0007669"/>
    <property type="project" value="UniProtKB-UniRule"/>
</dbReference>
<comment type="subcellular location">
    <subcellularLocation>
        <location evidence="13">Cytoplasm</location>
    </subcellularLocation>
</comment>
<dbReference type="GO" id="GO:0006281">
    <property type="term" value="P:DNA repair"/>
    <property type="evidence" value="ECO:0007669"/>
    <property type="project" value="UniProtKB-UniRule"/>
</dbReference>
<dbReference type="InterPro" id="IPR036397">
    <property type="entry name" value="RNaseH_sf"/>
</dbReference>
<dbReference type="GO" id="GO:0003677">
    <property type="term" value="F:DNA binding"/>
    <property type="evidence" value="ECO:0007669"/>
    <property type="project" value="UniProtKB-KW"/>
</dbReference>
<dbReference type="EMBL" id="JAQQAL010000010">
    <property type="protein sequence ID" value="MDC7225973.1"/>
    <property type="molecule type" value="Genomic_DNA"/>
</dbReference>
<evidence type="ECO:0000313" key="16">
    <source>
        <dbReference type="Proteomes" id="UP001221217"/>
    </source>
</evidence>
<keyword evidence="8 13" id="KW-0460">Magnesium</keyword>
<dbReference type="FunFam" id="3.30.420.10:FF:000002">
    <property type="entry name" value="Crossover junction endodeoxyribonuclease RuvC"/>
    <property type="match status" value="1"/>
</dbReference>
<evidence type="ECO:0000256" key="2">
    <source>
        <dbReference type="ARBA" id="ARBA00022490"/>
    </source>
</evidence>
<dbReference type="PANTHER" id="PTHR30194">
    <property type="entry name" value="CROSSOVER JUNCTION ENDODEOXYRIBONUCLEASE RUVC"/>
    <property type="match status" value="1"/>
</dbReference>
<dbReference type="Proteomes" id="UP001221217">
    <property type="component" value="Unassembled WGS sequence"/>
</dbReference>
<dbReference type="GO" id="GO:0008821">
    <property type="term" value="F:crossover junction DNA endonuclease activity"/>
    <property type="evidence" value="ECO:0007669"/>
    <property type="project" value="UniProtKB-UniRule"/>
</dbReference>
<feature type="binding site" evidence="13">
    <location>
        <position position="9"/>
    </location>
    <ligand>
        <name>Mg(2+)</name>
        <dbReference type="ChEBI" id="CHEBI:18420"/>
        <label>1</label>
    </ligand>
</feature>
<dbReference type="SUPFAM" id="SSF53098">
    <property type="entry name" value="Ribonuclease H-like"/>
    <property type="match status" value="1"/>
</dbReference>
<keyword evidence="6 13" id="KW-0227">DNA damage</keyword>
<feature type="active site" evidence="13">
    <location>
        <position position="9"/>
    </location>
</feature>
<evidence type="ECO:0000256" key="11">
    <source>
        <dbReference type="ARBA" id="ARBA00023204"/>
    </source>
</evidence>
<evidence type="ECO:0000256" key="10">
    <source>
        <dbReference type="ARBA" id="ARBA00023172"/>
    </source>
</evidence>
<keyword evidence="10 13" id="KW-0233">DNA recombination</keyword>
<dbReference type="Pfam" id="PF02075">
    <property type="entry name" value="RuvC"/>
    <property type="match status" value="1"/>
</dbReference>
<sequence>MKKRVLGFDPGLANTGWGVIDADASRFRTVAYGAISTSANLSIGERLNIIFSQATEVIRKFEPDVAGIESLYFAKNVTSAIPVAQARGILLLALYQSGIDAEEYTPGQIKMAITGSGRAEKKQIQEMIRILLGMKEYPKPDHAADALGAAVCCFNSNLQTARGL</sequence>
<keyword evidence="9 13" id="KW-0238">DNA-binding</keyword>
<evidence type="ECO:0000256" key="1">
    <source>
        <dbReference type="ARBA" id="ARBA00009518"/>
    </source>
</evidence>
<keyword evidence="5 13" id="KW-0255">Endonuclease</keyword>
<keyword evidence="11 13" id="KW-0234">DNA repair</keyword>
<evidence type="ECO:0000256" key="13">
    <source>
        <dbReference type="HAMAP-Rule" id="MF_00034"/>
    </source>
</evidence>
<reference evidence="15 16" key="1">
    <citation type="submission" date="2022-12" db="EMBL/GenBank/DDBJ databases">
        <title>Metagenome assembled genome from gulf of manar.</title>
        <authorList>
            <person name="Kohli P."/>
            <person name="Pk S."/>
            <person name="Venkata Ramana C."/>
            <person name="Sasikala C."/>
        </authorList>
    </citation>
    <scope>NUCLEOTIDE SEQUENCE [LARGE SCALE GENOMIC DNA]</scope>
    <source>
        <strain evidence="15">JB008</strain>
    </source>
</reference>
<comment type="caution">
    <text evidence="15">The sequence shown here is derived from an EMBL/GenBank/DDBJ whole genome shotgun (WGS) entry which is preliminary data.</text>
</comment>
<gene>
    <name evidence="13 15" type="primary">ruvC</name>
    <name evidence="15" type="ORF">PQJ61_04330</name>
</gene>
<dbReference type="EC" id="3.1.21.10" evidence="13 14"/>
<dbReference type="Gene3D" id="3.30.420.10">
    <property type="entry name" value="Ribonuclease H-like superfamily/Ribonuclease H"/>
    <property type="match status" value="1"/>
</dbReference>
<evidence type="ECO:0000256" key="6">
    <source>
        <dbReference type="ARBA" id="ARBA00022763"/>
    </source>
</evidence>
<dbReference type="NCBIfam" id="NF000711">
    <property type="entry name" value="PRK00039.2-1"/>
    <property type="match status" value="1"/>
</dbReference>